<feature type="transmembrane region" description="Helical" evidence="6">
    <location>
        <begin position="73"/>
        <end position="90"/>
    </location>
</feature>
<keyword evidence="5 6" id="KW-0472">Membrane</keyword>
<dbReference type="AlphaFoldDB" id="A0AAP4D2Z4"/>
<dbReference type="InterPro" id="IPR043128">
    <property type="entry name" value="Rev_trsase/Diguanyl_cyclase"/>
</dbReference>
<keyword evidence="3 6" id="KW-0812">Transmembrane</keyword>
<dbReference type="SUPFAM" id="SSF141868">
    <property type="entry name" value="EAL domain-like"/>
    <property type="match status" value="1"/>
</dbReference>
<keyword evidence="2" id="KW-1003">Cell membrane</keyword>
<dbReference type="InterPro" id="IPR007895">
    <property type="entry name" value="MASE1"/>
</dbReference>
<dbReference type="InterPro" id="IPR001633">
    <property type="entry name" value="EAL_dom"/>
</dbReference>
<dbReference type="CDD" id="cd01948">
    <property type="entry name" value="EAL"/>
    <property type="match status" value="1"/>
</dbReference>
<dbReference type="Gene3D" id="3.30.70.270">
    <property type="match status" value="1"/>
</dbReference>
<dbReference type="SMART" id="SM00267">
    <property type="entry name" value="GGDEF"/>
    <property type="match status" value="1"/>
</dbReference>
<organism evidence="8 9">
    <name type="scientific">Lelliottia wanjuensis</name>
    <dbReference type="NCBI Taxonomy" id="3050585"/>
    <lineage>
        <taxon>Bacteria</taxon>
        <taxon>Pseudomonadati</taxon>
        <taxon>Pseudomonadota</taxon>
        <taxon>Gammaproteobacteria</taxon>
        <taxon>Enterobacterales</taxon>
        <taxon>Enterobacteriaceae</taxon>
        <taxon>Lelliottia</taxon>
    </lineage>
</organism>
<comment type="caution">
    <text evidence="8">The sequence shown here is derived from an EMBL/GenBank/DDBJ whole genome shotgun (WGS) entry which is preliminary data.</text>
</comment>
<evidence type="ECO:0000259" key="7">
    <source>
        <dbReference type="PROSITE" id="PS50883"/>
    </source>
</evidence>
<dbReference type="Pfam" id="PF05231">
    <property type="entry name" value="MASE1"/>
    <property type="match status" value="1"/>
</dbReference>
<dbReference type="PANTHER" id="PTHR33121">
    <property type="entry name" value="CYCLIC DI-GMP PHOSPHODIESTERASE PDEF"/>
    <property type="match status" value="1"/>
</dbReference>
<evidence type="ECO:0000313" key="8">
    <source>
        <dbReference type="EMBL" id="MDK9362582.1"/>
    </source>
</evidence>
<feature type="transmembrane region" description="Helical" evidence="6">
    <location>
        <begin position="275"/>
        <end position="295"/>
    </location>
</feature>
<feature type="domain" description="EAL" evidence="7">
    <location>
        <begin position="475"/>
        <end position="719"/>
    </location>
</feature>
<reference evidence="8 9" key="1">
    <citation type="submission" date="2023-06" db="EMBL/GenBank/DDBJ databases">
        <title>Identification and characterization of antibiotic-resistant Gram-negative bacteria.</title>
        <authorList>
            <person name="Cho G.-S."/>
            <person name="Lee J."/>
            <person name="Tai E."/>
            <person name="Jeong S."/>
            <person name="Kim I."/>
            <person name="Kim B.-E."/>
            <person name="Jeong M.-I."/>
            <person name="Oh K.-K."/>
            <person name="Franz C.M.A.P."/>
        </authorList>
    </citation>
    <scope>NUCLEOTIDE SEQUENCE [LARGE SCALE GENOMIC DNA]</scope>
    <source>
        <strain evidence="8 9">V106_12</strain>
    </source>
</reference>
<keyword evidence="9" id="KW-1185">Reference proteome</keyword>
<protein>
    <submittedName>
        <fullName evidence="8">Sensor domain-containing phosphodiesterase</fullName>
    </submittedName>
</protein>
<sequence length="719" mass="81843">MLAFILCLLAVPFSRFISPRSILDGHYVYLAWLPLSVMLAMMLLFGRRAVLPIVFSFALTNLYYFQLTPLQHAVVLFCQTFSVFAVCAVLRFTLGKRWRYGLPNRHIGLRIFWLGFVIPLGIKLSMYLAGYFFDFPLSISNFFGDGTAIYNIVDIQSLICASLIFTMMFYYPLRMIINPRNARTFWLRSVKPYLIHKHSVFTFGWLICLTLGLVVLCSPIEASFIAGYLVPVIFILFTVAISRLSYALVSLSWAISAFLLLSYNKNFLNGVQTGHALAFVLSVLISFAICLMYMSRIYHRSEWLKKGWHERALTDPLTGLANMRALEDYLQRHPDAKICCLRMGNLGFLSRHYGMLMRIHCKRAITSAVQPLLQANEKFFQLPGSELILVLQGPDSGERLQHIVDRLNSRKIYWNNTGLDIEFGASWGELEDQDAENLHHTLGQLSWLSEQSCVTHRVLALTNSVERVSGQTTDRVLMLSRVKRALEEGGVRLYAQPIQNAAGEGYHEILTRLESDGEILTPDRFIPLVAQFNLSHRFDLCVLDSLLKWLRENPSTECGARFSVNLMPMTLNQKEVAAEIIDRFRHHAIAPQAVIIEVTEEQAFSDSEYSIQNIQQLREYGFKIAIDDFGTGYANYERLKRLQADIIKIDGCFVKDICTDSMDATIVKSICNLAKTKSLCVVAEFVETPEQRQMLLDIGVDYLQGYLLGKPQPLDELKA</sequence>
<dbReference type="InterPro" id="IPR035919">
    <property type="entry name" value="EAL_sf"/>
</dbReference>
<dbReference type="PROSITE" id="PS50883">
    <property type="entry name" value="EAL"/>
    <property type="match status" value="1"/>
</dbReference>
<comment type="subcellular location">
    <subcellularLocation>
        <location evidence="1">Cell membrane</location>
        <topology evidence="1">Multi-pass membrane protein</topology>
    </subcellularLocation>
</comment>
<name>A0AAP4D2Z4_9ENTR</name>
<feature type="transmembrane region" description="Helical" evidence="6">
    <location>
        <begin position="194"/>
        <end position="216"/>
    </location>
</feature>
<dbReference type="InterPro" id="IPR050706">
    <property type="entry name" value="Cyclic-di-GMP_PDE-like"/>
</dbReference>
<dbReference type="GO" id="GO:0005886">
    <property type="term" value="C:plasma membrane"/>
    <property type="evidence" value="ECO:0007669"/>
    <property type="project" value="UniProtKB-SubCell"/>
</dbReference>
<dbReference type="RefSeq" id="WP_285150118.1">
    <property type="nucleotide sequence ID" value="NZ_JASSOM010000023.1"/>
</dbReference>
<dbReference type="Gene3D" id="3.20.20.450">
    <property type="entry name" value="EAL domain"/>
    <property type="match status" value="1"/>
</dbReference>
<evidence type="ECO:0000256" key="2">
    <source>
        <dbReference type="ARBA" id="ARBA00022475"/>
    </source>
</evidence>
<feature type="transmembrane region" description="Helical" evidence="6">
    <location>
        <begin position="111"/>
        <end position="133"/>
    </location>
</feature>
<accession>A0AAP4D2Z4</accession>
<feature type="transmembrane region" description="Helical" evidence="6">
    <location>
        <begin position="26"/>
        <end position="45"/>
    </location>
</feature>
<evidence type="ECO:0000256" key="3">
    <source>
        <dbReference type="ARBA" id="ARBA00022692"/>
    </source>
</evidence>
<evidence type="ECO:0000256" key="1">
    <source>
        <dbReference type="ARBA" id="ARBA00004651"/>
    </source>
</evidence>
<feature type="transmembrane region" description="Helical" evidence="6">
    <location>
        <begin position="222"/>
        <end position="239"/>
    </location>
</feature>
<feature type="transmembrane region" description="Helical" evidence="6">
    <location>
        <begin position="153"/>
        <end position="173"/>
    </location>
</feature>
<feature type="transmembrane region" description="Helical" evidence="6">
    <location>
        <begin position="50"/>
        <end position="67"/>
    </location>
</feature>
<dbReference type="SMART" id="SM00052">
    <property type="entry name" value="EAL"/>
    <property type="match status" value="1"/>
</dbReference>
<dbReference type="EMBL" id="JASSOM010000023">
    <property type="protein sequence ID" value="MDK9362582.1"/>
    <property type="molecule type" value="Genomic_DNA"/>
</dbReference>
<evidence type="ECO:0000256" key="6">
    <source>
        <dbReference type="SAM" id="Phobius"/>
    </source>
</evidence>
<keyword evidence="4 6" id="KW-1133">Transmembrane helix</keyword>
<evidence type="ECO:0000256" key="5">
    <source>
        <dbReference type="ARBA" id="ARBA00023136"/>
    </source>
</evidence>
<dbReference type="Pfam" id="PF00563">
    <property type="entry name" value="EAL"/>
    <property type="match status" value="1"/>
</dbReference>
<dbReference type="GO" id="GO:0071111">
    <property type="term" value="F:cyclic-guanylate-specific phosphodiesterase activity"/>
    <property type="evidence" value="ECO:0007669"/>
    <property type="project" value="InterPro"/>
</dbReference>
<dbReference type="PANTHER" id="PTHR33121:SF74">
    <property type="entry name" value="CYCLIC DI-GMP PHOSPHODIESTERASE PDEA-RELATED"/>
    <property type="match status" value="1"/>
</dbReference>
<dbReference type="InterPro" id="IPR000160">
    <property type="entry name" value="GGDEF_dom"/>
</dbReference>
<evidence type="ECO:0000313" key="9">
    <source>
        <dbReference type="Proteomes" id="UP001223214"/>
    </source>
</evidence>
<dbReference type="Proteomes" id="UP001223214">
    <property type="component" value="Unassembled WGS sequence"/>
</dbReference>
<gene>
    <name evidence="8" type="ORF">QQF32_05110</name>
</gene>
<evidence type="ECO:0000256" key="4">
    <source>
        <dbReference type="ARBA" id="ARBA00022989"/>
    </source>
</evidence>
<proteinExistence type="predicted"/>